<organism evidence="2">
    <name type="scientific">Eutreptiella gymnastica</name>
    <dbReference type="NCBI Taxonomy" id="73025"/>
    <lineage>
        <taxon>Eukaryota</taxon>
        <taxon>Discoba</taxon>
        <taxon>Euglenozoa</taxon>
        <taxon>Euglenida</taxon>
        <taxon>Spirocuta</taxon>
        <taxon>Euglenophyceae</taxon>
        <taxon>Eutreptiales</taxon>
        <taxon>Eutreptiaceae</taxon>
        <taxon>Eutreptiella</taxon>
    </lineage>
</organism>
<evidence type="ECO:0000313" key="2">
    <source>
        <dbReference type="EMBL" id="CAE0817914.1"/>
    </source>
</evidence>
<name>A0A7S4LB89_9EUGL</name>
<evidence type="ECO:0000256" key="1">
    <source>
        <dbReference type="SAM" id="MobiDB-lite"/>
    </source>
</evidence>
<dbReference type="AlphaFoldDB" id="A0A7S4LB89"/>
<feature type="region of interest" description="Disordered" evidence="1">
    <location>
        <begin position="65"/>
        <end position="85"/>
    </location>
</feature>
<sequence>MSVSGGGQETRLLPTDNTPLLRPDRPGQFTEGREGLVLACKEAVVTEQQMQQNIAAELSWDMRVRNGGGGTASSTRQELSSITTRQHTTTVRVQITEVCVIFF</sequence>
<protein>
    <submittedName>
        <fullName evidence="2">Uncharacterized protein</fullName>
    </submittedName>
</protein>
<feature type="region of interest" description="Disordered" evidence="1">
    <location>
        <begin position="1"/>
        <end position="28"/>
    </location>
</feature>
<accession>A0A7S4LB89</accession>
<gene>
    <name evidence="2" type="ORF">EGYM00163_LOCUS29082</name>
</gene>
<reference evidence="2" key="1">
    <citation type="submission" date="2021-01" db="EMBL/GenBank/DDBJ databases">
        <authorList>
            <person name="Corre E."/>
            <person name="Pelletier E."/>
            <person name="Niang G."/>
            <person name="Scheremetjew M."/>
            <person name="Finn R."/>
            <person name="Kale V."/>
            <person name="Holt S."/>
            <person name="Cochrane G."/>
            <person name="Meng A."/>
            <person name="Brown T."/>
            <person name="Cohen L."/>
        </authorList>
    </citation>
    <scope>NUCLEOTIDE SEQUENCE</scope>
    <source>
        <strain evidence="2">CCMP1594</strain>
    </source>
</reference>
<dbReference type="EMBL" id="HBJA01083305">
    <property type="protein sequence ID" value="CAE0817914.1"/>
    <property type="molecule type" value="Transcribed_RNA"/>
</dbReference>
<proteinExistence type="predicted"/>